<dbReference type="EMBL" id="VITT01000043">
    <property type="protein sequence ID" value="TWB46824.1"/>
    <property type="molecule type" value="Genomic_DNA"/>
</dbReference>
<dbReference type="Proteomes" id="UP000318050">
    <property type="component" value="Unassembled WGS sequence"/>
</dbReference>
<feature type="domain" description="Transposase IS66 C-terminal" evidence="1">
    <location>
        <begin position="17"/>
        <end position="54"/>
    </location>
</feature>
<proteinExistence type="predicted"/>
<evidence type="ECO:0000313" key="3">
    <source>
        <dbReference type="Proteomes" id="UP000318050"/>
    </source>
</evidence>
<evidence type="ECO:0000259" key="1">
    <source>
        <dbReference type="Pfam" id="PF13817"/>
    </source>
</evidence>
<reference evidence="2 3" key="1">
    <citation type="submission" date="2019-06" db="EMBL/GenBank/DDBJ databases">
        <title>Genomic Encyclopedia of Type Strains, Phase IV (KMG-V): Genome sequencing to study the core and pangenomes of soil and plant-associated prokaryotes.</title>
        <authorList>
            <person name="Whitman W."/>
        </authorList>
    </citation>
    <scope>NUCLEOTIDE SEQUENCE [LARGE SCALE GENOMIC DNA]</scope>
    <source>
        <strain evidence="2 3">BR 11140</strain>
    </source>
</reference>
<organism evidence="2 3">
    <name type="scientific">Nitrospirillum amazonense</name>
    <dbReference type="NCBI Taxonomy" id="28077"/>
    <lineage>
        <taxon>Bacteria</taxon>
        <taxon>Pseudomonadati</taxon>
        <taxon>Pseudomonadota</taxon>
        <taxon>Alphaproteobacteria</taxon>
        <taxon>Rhodospirillales</taxon>
        <taxon>Azospirillaceae</taxon>
        <taxon>Nitrospirillum</taxon>
    </lineage>
</organism>
<sequence>MFCGSDRGGHRAAALYSLIVTAKMNGVDPQAWLADVLARIAAHPAHRLDDLLPWRWKPKAAATPAVAA</sequence>
<dbReference type="Pfam" id="PF13817">
    <property type="entry name" value="DDE_Tnp_IS66_C"/>
    <property type="match status" value="1"/>
</dbReference>
<dbReference type="InterPro" id="IPR039552">
    <property type="entry name" value="IS66_C"/>
</dbReference>
<comment type="caution">
    <text evidence="2">The sequence shown here is derived from an EMBL/GenBank/DDBJ whole genome shotgun (WGS) entry which is preliminary data.</text>
</comment>
<evidence type="ECO:0000313" key="2">
    <source>
        <dbReference type="EMBL" id="TWB46824.1"/>
    </source>
</evidence>
<gene>
    <name evidence="2" type="ORF">FBZ92_14319</name>
</gene>
<name>A0A560HNG0_9PROT</name>
<protein>
    <submittedName>
        <fullName evidence="2">Transposase IS66-like protein</fullName>
    </submittedName>
</protein>
<dbReference type="AlphaFoldDB" id="A0A560HNG0"/>
<accession>A0A560HNG0</accession>